<comment type="caution">
    <text evidence="4">The sequence shown here is derived from an EMBL/GenBank/DDBJ whole genome shotgun (WGS) entry which is preliminary data.</text>
</comment>
<dbReference type="PROSITE" id="PS50297">
    <property type="entry name" value="ANK_REP_REGION"/>
    <property type="match status" value="2"/>
</dbReference>
<dbReference type="SUPFAM" id="SSF48403">
    <property type="entry name" value="Ankyrin repeat"/>
    <property type="match status" value="1"/>
</dbReference>
<feature type="compositionally biased region" description="Polar residues" evidence="2">
    <location>
        <begin position="257"/>
        <end position="268"/>
    </location>
</feature>
<feature type="region of interest" description="Disordered" evidence="2">
    <location>
        <begin position="255"/>
        <end position="282"/>
    </location>
</feature>
<evidence type="ECO:0000256" key="3">
    <source>
        <dbReference type="SAM" id="Phobius"/>
    </source>
</evidence>
<keyword evidence="3" id="KW-1133">Transmembrane helix</keyword>
<keyword evidence="5" id="KW-1185">Reference proteome</keyword>
<keyword evidence="1" id="KW-0040">ANK repeat</keyword>
<protein>
    <submittedName>
        <fullName evidence="4">Uncharacterized protein</fullName>
    </submittedName>
</protein>
<dbReference type="InterPro" id="IPR002110">
    <property type="entry name" value="Ankyrin_rpt"/>
</dbReference>
<dbReference type="InterPro" id="IPR036770">
    <property type="entry name" value="Ankyrin_rpt-contain_sf"/>
</dbReference>
<sequence length="422" mass="46645">MDRTRLIEAARKGDVNKLHNLLKDEPFLLWAVALADGETPLHIACDGGHVNFVKDVLNLSPELALELNQDGFSPLHIVSANGHVEIVREILRLGCHLCLVKGKERRIPLHCAVAKGRIKVIRELLSACLDSITEVTARGETCFHLALKNNQFEACKVLVEDVVAFGKEDLLDKKDGCGNTILHLAASRKQYELLDKKLGYKGKLEMNPLNKNGLTPLDVLRSEGGDSEIQEMLSLGGAIAAETLMHSFLVSGPENLVNPSQNPLQNQTDQERQRNRRRSASKKLQDYFKYDKIKDYPPKDDFWPEAKNNGSSIKLPPQHVAGQAVMGTIKTVSYGLFLLFNSISFFMALHMINFLTIGLPLDFELKVAFCALTATYNTCMVAITPDGWILVLFIILSVVMSLIMPVGRGDNVSCQAQGLASS</sequence>
<feature type="repeat" description="ANK" evidence="1">
    <location>
        <begin position="70"/>
        <end position="102"/>
    </location>
</feature>
<dbReference type="Pfam" id="PF12796">
    <property type="entry name" value="Ank_2"/>
    <property type="match status" value="2"/>
</dbReference>
<feature type="repeat" description="ANK" evidence="1">
    <location>
        <begin position="36"/>
        <end position="68"/>
    </location>
</feature>
<dbReference type="Proteomes" id="UP001293254">
    <property type="component" value="Unassembled WGS sequence"/>
</dbReference>
<reference evidence="4" key="2">
    <citation type="journal article" date="2024" name="Plant">
        <title>Genomic evolution and insights into agronomic trait innovations of Sesamum species.</title>
        <authorList>
            <person name="Miao H."/>
            <person name="Wang L."/>
            <person name="Qu L."/>
            <person name="Liu H."/>
            <person name="Sun Y."/>
            <person name="Le M."/>
            <person name="Wang Q."/>
            <person name="Wei S."/>
            <person name="Zheng Y."/>
            <person name="Lin W."/>
            <person name="Duan Y."/>
            <person name="Cao H."/>
            <person name="Xiong S."/>
            <person name="Wang X."/>
            <person name="Wei L."/>
            <person name="Li C."/>
            <person name="Ma Q."/>
            <person name="Ju M."/>
            <person name="Zhao R."/>
            <person name="Li G."/>
            <person name="Mu C."/>
            <person name="Tian Q."/>
            <person name="Mei H."/>
            <person name="Zhang T."/>
            <person name="Gao T."/>
            <person name="Zhang H."/>
        </authorList>
    </citation>
    <scope>NUCLEOTIDE SEQUENCE</scope>
    <source>
        <strain evidence="4">3651</strain>
    </source>
</reference>
<dbReference type="EMBL" id="JACGWO010000011">
    <property type="protein sequence ID" value="KAK4416080.1"/>
    <property type="molecule type" value="Genomic_DNA"/>
</dbReference>
<dbReference type="AlphaFoldDB" id="A0AAE1XQA0"/>
<dbReference type="PROSITE" id="PS50088">
    <property type="entry name" value="ANK_REPEAT"/>
    <property type="match status" value="2"/>
</dbReference>
<proteinExistence type="predicted"/>
<organism evidence="4 5">
    <name type="scientific">Sesamum alatum</name>
    <dbReference type="NCBI Taxonomy" id="300844"/>
    <lineage>
        <taxon>Eukaryota</taxon>
        <taxon>Viridiplantae</taxon>
        <taxon>Streptophyta</taxon>
        <taxon>Embryophyta</taxon>
        <taxon>Tracheophyta</taxon>
        <taxon>Spermatophyta</taxon>
        <taxon>Magnoliopsida</taxon>
        <taxon>eudicotyledons</taxon>
        <taxon>Gunneridae</taxon>
        <taxon>Pentapetalae</taxon>
        <taxon>asterids</taxon>
        <taxon>lamiids</taxon>
        <taxon>Lamiales</taxon>
        <taxon>Pedaliaceae</taxon>
        <taxon>Sesamum</taxon>
    </lineage>
</organism>
<feature type="transmembrane region" description="Helical" evidence="3">
    <location>
        <begin position="389"/>
        <end position="407"/>
    </location>
</feature>
<name>A0AAE1XQA0_9LAMI</name>
<keyword evidence="3" id="KW-0812">Transmembrane</keyword>
<dbReference type="Gene3D" id="1.25.40.20">
    <property type="entry name" value="Ankyrin repeat-containing domain"/>
    <property type="match status" value="1"/>
</dbReference>
<reference evidence="4" key="1">
    <citation type="submission" date="2020-06" db="EMBL/GenBank/DDBJ databases">
        <authorList>
            <person name="Li T."/>
            <person name="Hu X."/>
            <person name="Zhang T."/>
            <person name="Song X."/>
            <person name="Zhang H."/>
            <person name="Dai N."/>
            <person name="Sheng W."/>
            <person name="Hou X."/>
            <person name="Wei L."/>
        </authorList>
    </citation>
    <scope>NUCLEOTIDE SEQUENCE</scope>
    <source>
        <strain evidence="4">3651</strain>
        <tissue evidence="4">Leaf</tissue>
    </source>
</reference>
<evidence type="ECO:0000256" key="2">
    <source>
        <dbReference type="SAM" id="MobiDB-lite"/>
    </source>
</evidence>
<dbReference type="PANTHER" id="PTHR24128:SF61">
    <property type="entry name" value="ANKYRIN REPEAT-CONTAINING PROTEIN BDA1-LIKE"/>
    <property type="match status" value="1"/>
</dbReference>
<accession>A0AAE1XQA0</accession>
<dbReference type="PANTHER" id="PTHR24128">
    <property type="entry name" value="HOMEOBOX PROTEIN WARIAI"/>
    <property type="match status" value="1"/>
</dbReference>
<evidence type="ECO:0000313" key="4">
    <source>
        <dbReference type="EMBL" id="KAK4416080.1"/>
    </source>
</evidence>
<gene>
    <name evidence="4" type="ORF">Salat_2715400</name>
</gene>
<keyword evidence="3" id="KW-0472">Membrane</keyword>
<evidence type="ECO:0000256" key="1">
    <source>
        <dbReference type="PROSITE-ProRule" id="PRU00023"/>
    </source>
</evidence>
<dbReference type="SMART" id="SM00248">
    <property type="entry name" value="ANK"/>
    <property type="match status" value="7"/>
</dbReference>
<evidence type="ECO:0000313" key="5">
    <source>
        <dbReference type="Proteomes" id="UP001293254"/>
    </source>
</evidence>
<feature type="transmembrane region" description="Helical" evidence="3">
    <location>
        <begin position="334"/>
        <end position="355"/>
    </location>
</feature>